<protein>
    <submittedName>
        <fullName evidence="1">Uncharacterized protein</fullName>
    </submittedName>
</protein>
<proteinExistence type="predicted"/>
<reference evidence="1 2" key="1">
    <citation type="submission" date="2014-04" db="EMBL/GenBank/DDBJ databases">
        <authorList>
            <consortium name="DOE Joint Genome Institute"/>
            <person name="Kuo A."/>
            <person name="Tarkka M."/>
            <person name="Buscot F."/>
            <person name="Kohler A."/>
            <person name="Nagy L.G."/>
            <person name="Floudas D."/>
            <person name="Copeland A."/>
            <person name="Barry K.W."/>
            <person name="Cichocki N."/>
            <person name="Veneault-Fourrey C."/>
            <person name="LaButti K."/>
            <person name="Lindquist E.A."/>
            <person name="Lipzen A."/>
            <person name="Lundell T."/>
            <person name="Morin E."/>
            <person name="Murat C."/>
            <person name="Sun H."/>
            <person name="Tunlid A."/>
            <person name="Henrissat B."/>
            <person name="Grigoriev I.V."/>
            <person name="Hibbett D.S."/>
            <person name="Martin F."/>
            <person name="Nordberg H.P."/>
            <person name="Cantor M.N."/>
            <person name="Hua S.X."/>
        </authorList>
    </citation>
    <scope>NUCLEOTIDE SEQUENCE [LARGE SCALE GENOMIC DNA]</scope>
    <source>
        <strain evidence="1 2">F 1598</strain>
    </source>
</reference>
<dbReference type="InParanoid" id="A0A0C3BBB9"/>
<dbReference type="AlphaFoldDB" id="A0A0C3BBB9"/>
<reference evidence="2" key="2">
    <citation type="submission" date="2015-01" db="EMBL/GenBank/DDBJ databases">
        <title>Evolutionary Origins and Diversification of the Mycorrhizal Mutualists.</title>
        <authorList>
            <consortium name="DOE Joint Genome Institute"/>
            <consortium name="Mycorrhizal Genomics Consortium"/>
            <person name="Kohler A."/>
            <person name="Kuo A."/>
            <person name="Nagy L.G."/>
            <person name="Floudas D."/>
            <person name="Copeland A."/>
            <person name="Barry K.W."/>
            <person name="Cichocki N."/>
            <person name="Veneault-Fourrey C."/>
            <person name="LaButti K."/>
            <person name="Lindquist E.A."/>
            <person name="Lipzen A."/>
            <person name="Lundell T."/>
            <person name="Morin E."/>
            <person name="Murat C."/>
            <person name="Riley R."/>
            <person name="Ohm R."/>
            <person name="Sun H."/>
            <person name="Tunlid A."/>
            <person name="Henrissat B."/>
            <person name="Grigoriev I.V."/>
            <person name="Hibbett D.S."/>
            <person name="Martin F."/>
        </authorList>
    </citation>
    <scope>NUCLEOTIDE SEQUENCE [LARGE SCALE GENOMIC DNA]</scope>
    <source>
        <strain evidence="2">F 1598</strain>
    </source>
</reference>
<dbReference type="EMBL" id="KN833059">
    <property type="protein sequence ID" value="KIM74597.1"/>
    <property type="molecule type" value="Genomic_DNA"/>
</dbReference>
<evidence type="ECO:0000313" key="1">
    <source>
        <dbReference type="EMBL" id="KIM74597.1"/>
    </source>
</evidence>
<accession>A0A0C3BBB9</accession>
<gene>
    <name evidence="1" type="ORF">PILCRDRAFT_701909</name>
</gene>
<keyword evidence="2" id="KW-1185">Reference proteome</keyword>
<sequence>MTNLLNLNSRAPSHCQPKIADTVVSLQARVVIVAYINPLILTTYYLCPDLLLQHFPLARRSDMLSPARKVRQLVTFVIYTVRGS</sequence>
<organism evidence="1 2">
    <name type="scientific">Piloderma croceum (strain F 1598)</name>
    <dbReference type="NCBI Taxonomy" id="765440"/>
    <lineage>
        <taxon>Eukaryota</taxon>
        <taxon>Fungi</taxon>
        <taxon>Dikarya</taxon>
        <taxon>Basidiomycota</taxon>
        <taxon>Agaricomycotina</taxon>
        <taxon>Agaricomycetes</taxon>
        <taxon>Agaricomycetidae</taxon>
        <taxon>Atheliales</taxon>
        <taxon>Atheliaceae</taxon>
        <taxon>Piloderma</taxon>
    </lineage>
</organism>
<dbReference type="HOGENOM" id="CLU_2528275_0_0_1"/>
<dbReference type="Proteomes" id="UP000054166">
    <property type="component" value="Unassembled WGS sequence"/>
</dbReference>
<name>A0A0C3BBB9_PILCF</name>
<evidence type="ECO:0000313" key="2">
    <source>
        <dbReference type="Proteomes" id="UP000054166"/>
    </source>
</evidence>